<feature type="transmembrane region" description="Helical" evidence="1">
    <location>
        <begin position="12"/>
        <end position="33"/>
    </location>
</feature>
<evidence type="ECO:0000256" key="1">
    <source>
        <dbReference type="SAM" id="Phobius"/>
    </source>
</evidence>
<keyword evidence="1" id="KW-1133">Transmembrane helix</keyword>
<feature type="transmembrane region" description="Helical" evidence="1">
    <location>
        <begin position="65"/>
        <end position="87"/>
    </location>
</feature>
<gene>
    <name evidence="2" type="ORF">UFOPK3564_00937</name>
</gene>
<sequence length="162" mass="16794">MARRQRSLASEAADAFFRLGSGAGLVIGLFWALDHPATPNECTGTSSDSLGKCMGDTLWTTTQPYLLGIGGGLLGGALLALAIILAVRLLTRALRRTPGAEVGAADSRPIRPAVISASVAGPRGRSMIARYPGTCSGCRSTIRTGDRITHVGRQNNRCAACG</sequence>
<dbReference type="AlphaFoldDB" id="A0A6J7GEP7"/>
<protein>
    <submittedName>
        <fullName evidence="2">Unannotated protein</fullName>
    </submittedName>
</protein>
<name>A0A6J7GEP7_9ZZZZ</name>
<proteinExistence type="predicted"/>
<reference evidence="2" key="1">
    <citation type="submission" date="2020-05" db="EMBL/GenBank/DDBJ databases">
        <authorList>
            <person name="Chiriac C."/>
            <person name="Salcher M."/>
            <person name="Ghai R."/>
            <person name="Kavagutti S V."/>
        </authorList>
    </citation>
    <scope>NUCLEOTIDE SEQUENCE</scope>
</reference>
<keyword evidence="1" id="KW-0472">Membrane</keyword>
<dbReference type="EMBL" id="CAFBMK010000038">
    <property type="protein sequence ID" value="CAB4906747.1"/>
    <property type="molecule type" value="Genomic_DNA"/>
</dbReference>
<accession>A0A6J7GEP7</accession>
<evidence type="ECO:0000313" key="2">
    <source>
        <dbReference type="EMBL" id="CAB4906747.1"/>
    </source>
</evidence>
<keyword evidence="1" id="KW-0812">Transmembrane</keyword>
<organism evidence="2">
    <name type="scientific">freshwater metagenome</name>
    <dbReference type="NCBI Taxonomy" id="449393"/>
    <lineage>
        <taxon>unclassified sequences</taxon>
        <taxon>metagenomes</taxon>
        <taxon>ecological metagenomes</taxon>
    </lineage>
</organism>